<dbReference type="GO" id="GO:0008270">
    <property type="term" value="F:zinc ion binding"/>
    <property type="evidence" value="ECO:0007669"/>
    <property type="project" value="InterPro"/>
</dbReference>
<dbReference type="KEGG" id="cmar:IMCC12053_2076"/>
<dbReference type="RefSeq" id="WP_062218699.1">
    <property type="nucleotide sequence ID" value="NZ_CP012023.1"/>
</dbReference>
<keyword evidence="2 9" id="KW-0489">Methyltransferase</keyword>
<dbReference type="InterPro" id="IPR017226">
    <property type="entry name" value="BHMT-like"/>
</dbReference>
<dbReference type="GO" id="GO:0008705">
    <property type="term" value="F:methionine synthase activity"/>
    <property type="evidence" value="ECO:0007669"/>
    <property type="project" value="TreeGrafter"/>
</dbReference>
<feature type="binding site" evidence="7">
    <location>
        <position position="284"/>
    </location>
    <ligand>
        <name>Zn(2+)</name>
        <dbReference type="ChEBI" id="CHEBI:29105"/>
    </ligand>
</feature>
<dbReference type="PIRSF" id="PIRSF037505">
    <property type="entry name" value="Betaine_HMT"/>
    <property type="match status" value="1"/>
</dbReference>
<evidence type="ECO:0000256" key="3">
    <source>
        <dbReference type="ARBA" id="ARBA00022679"/>
    </source>
</evidence>
<protein>
    <submittedName>
        <fullName evidence="9">Betaine--homocysteine S-methyltransferase</fullName>
        <ecNumber evidence="9">2.1.1.5</ecNumber>
    </submittedName>
</protein>
<dbReference type="GO" id="GO:0005829">
    <property type="term" value="C:cytosol"/>
    <property type="evidence" value="ECO:0007669"/>
    <property type="project" value="TreeGrafter"/>
</dbReference>
<accession>A0A0P0A5W7</accession>
<dbReference type="PANTHER" id="PTHR45833:SF1">
    <property type="entry name" value="METHIONINE SYNTHASE"/>
    <property type="match status" value="1"/>
</dbReference>
<keyword evidence="4" id="KW-0949">S-adenosyl-L-methionine</keyword>
<name>A0A0P0A5W7_9RHOB</name>
<evidence type="ECO:0000256" key="6">
    <source>
        <dbReference type="ARBA" id="ARBA00023285"/>
    </source>
</evidence>
<dbReference type="GO" id="GO:0046653">
    <property type="term" value="P:tetrahydrofolate metabolic process"/>
    <property type="evidence" value="ECO:0007669"/>
    <property type="project" value="TreeGrafter"/>
</dbReference>
<sequence>MTAPQTTDALTKLLETRDWLLADGATGTTLFNMGLESGDSPELWNVDKPENIEALYQGAVDAGSDIFLTNSFGGTAARLKLHQSEDRVFELNKAAAAIGRKVADAAGRPVIVAGSMGPTGEIMEPMGTLTYDAAVEMFYEQAKGLKAGGADVAWIETISAPEEYTAAAEGAAKAGLAWVGTMSFDTAGRTMMGVTSAQLSDMVEKLPTPPVAYGANCGTGSSDLMRTVLGFAAQGHDRPIIAKGNAGIPRYMDGHIHYDGTPELMADYACLARDAGARIIGGCCGTTPEHLVAMKAALETRPRGERPTLEQIVETLGGFSSASDGTDDKGPAARERTGRRGRRS</sequence>
<reference evidence="9 10" key="1">
    <citation type="submission" date="2015-05" db="EMBL/GenBank/DDBJ databases">
        <authorList>
            <person name="Wang D.B."/>
            <person name="Wang M."/>
        </authorList>
    </citation>
    <scope>NUCLEOTIDE SEQUENCE [LARGE SCALE GENOMIC DNA]</scope>
    <source>
        <strain evidence="9 10">IMCC 12053</strain>
    </source>
</reference>
<evidence type="ECO:0000313" key="9">
    <source>
        <dbReference type="EMBL" id="ALI56023.1"/>
    </source>
</evidence>
<evidence type="ECO:0000256" key="8">
    <source>
        <dbReference type="SAM" id="MobiDB-lite"/>
    </source>
</evidence>
<keyword evidence="10" id="KW-1185">Reference proteome</keyword>
<dbReference type="Pfam" id="PF02574">
    <property type="entry name" value="S-methyl_trans"/>
    <property type="match status" value="1"/>
</dbReference>
<dbReference type="GO" id="GO:0032259">
    <property type="term" value="P:methylation"/>
    <property type="evidence" value="ECO:0007669"/>
    <property type="project" value="UniProtKB-KW"/>
</dbReference>
<feature type="binding site" evidence="7">
    <location>
        <position position="283"/>
    </location>
    <ligand>
        <name>Zn(2+)</name>
        <dbReference type="ChEBI" id="CHEBI:29105"/>
    </ligand>
</feature>
<comment type="cofactor">
    <cofactor evidence="7">
        <name>Zn(2+)</name>
        <dbReference type="ChEBI" id="CHEBI:29105"/>
    </cofactor>
    <text evidence="7">Binds 1 zinc ion per subunit.</text>
</comment>
<dbReference type="AlphaFoldDB" id="A0A0P0A5W7"/>
<dbReference type="NCBIfam" id="NF005718">
    <property type="entry name" value="PRK07534.1"/>
    <property type="match status" value="1"/>
</dbReference>
<keyword evidence="5 7" id="KW-0479">Metal-binding</keyword>
<gene>
    <name evidence="9" type="ORF">IMCC12053_2076</name>
</gene>
<dbReference type="EMBL" id="CP012023">
    <property type="protein sequence ID" value="ALI56023.1"/>
    <property type="molecule type" value="Genomic_DNA"/>
</dbReference>
<comment type="similarity">
    <text evidence="1">Belongs to the vitamin-B12 dependent methionine synthase family.</text>
</comment>
<evidence type="ECO:0000256" key="7">
    <source>
        <dbReference type="PIRSR" id="PIRSR037505-2"/>
    </source>
</evidence>
<feature type="region of interest" description="Disordered" evidence="8">
    <location>
        <begin position="313"/>
        <end position="344"/>
    </location>
</feature>
<dbReference type="GO" id="GO:0050667">
    <property type="term" value="P:homocysteine metabolic process"/>
    <property type="evidence" value="ECO:0007669"/>
    <property type="project" value="TreeGrafter"/>
</dbReference>
<dbReference type="SUPFAM" id="SSF82282">
    <property type="entry name" value="Homocysteine S-methyltransferase"/>
    <property type="match status" value="1"/>
</dbReference>
<feature type="binding site" evidence="7">
    <location>
        <position position="217"/>
    </location>
    <ligand>
        <name>Zn(2+)</name>
        <dbReference type="ChEBI" id="CHEBI:29105"/>
    </ligand>
</feature>
<dbReference type="PATRIC" id="fig|1397108.4.peg.2128"/>
<dbReference type="EC" id="2.1.1.5" evidence="9"/>
<feature type="compositionally biased region" description="Basic and acidic residues" evidence="8">
    <location>
        <begin position="326"/>
        <end position="338"/>
    </location>
</feature>
<dbReference type="OrthoDB" id="9803687at2"/>
<dbReference type="GO" id="GO:0047150">
    <property type="term" value="F:betaine-homocysteine S-methyltransferase activity"/>
    <property type="evidence" value="ECO:0007669"/>
    <property type="project" value="UniProtKB-EC"/>
</dbReference>
<dbReference type="PANTHER" id="PTHR45833">
    <property type="entry name" value="METHIONINE SYNTHASE"/>
    <property type="match status" value="1"/>
</dbReference>
<organism evidence="9 10">
    <name type="scientific">Celeribacter marinus</name>
    <dbReference type="NCBI Taxonomy" id="1397108"/>
    <lineage>
        <taxon>Bacteria</taxon>
        <taxon>Pseudomonadati</taxon>
        <taxon>Pseudomonadota</taxon>
        <taxon>Alphaproteobacteria</taxon>
        <taxon>Rhodobacterales</taxon>
        <taxon>Roseobacteraceae</taxon>
        <taxon>Celeribacter</taxon>
    </lineage>
</organism>
<proteinExistence type="inferred from homology"/>
<dbReference type="InterPro" id="IPR036589">
    <property type="entry name" value="HCY_dom_sf"/>
</dbReference>
<evidence type="ECO:0000313" key="10">
    <source>
        <dbReference type="Proteomes" id="UP000064920"/>
    </source>
</evidence>
<keyword evidence="7" id="KW-0862">Zinc</keyword>
<keyword evidence="6" id="KW-0170">Cobalt</keyword>
<dbReference type="InterPro" id="IPR003726">
    <property type="entry name" value="HCY_dom"/>
</dbReference>
<evidence type="ECO:0000256" key="5">
    <source>
        <dbReference type="ARBA" id="ARBA00022723"/>
    </source>
</evidence>
<dbReference type="STRING" id="1397108.IMCC12053_2076"/>
<evidence type="ECO:0000256" key="4">
    <source>
        <dbReference type="ARBA" id="ARBA00022691"/>
    </source>
</evidence>
<dbReference type="Gene3D" id="3.20.20.330">
    <property type="entry name" value="Homocysteine-binding-like domain"/>
    <property type="match status" value="1"/>
</dbReference>
<keyword evidence="3 9" id="KW-0808">Transferase</keyword>
<dbReference type="InterPro" id="IPR050554">
    <property type="entry name" value="Met_Synthase/Corrinoid"/>
</dbReference>
<dbReference type="Proteomes" id="UP000064920">
    <property type="component" value="Chromosome"/>
</dbReference>
<evidence type="ECO:0000256" key="2">
    <source>
        <dbReference type="ARBA" id="ARBA00022603"/>
    </source>
</evidence>
<dbReference type="PROSITE" id="PS50970">
    <property type="entry name" value="HCY"/>
    <property type="match status" value="1"/>
</dbReference>
<evidence type="ECO:0000256" key="1">
    <source>
        <dbReference type="ARBA" id="ARBA00010398"/>
    </source>
</evidence>